<gene>
    <name evidence="3" type="ORF">I6H58_07705</name>
</gene>
<dbReference type="RefSeq" id="WP_198489881.1">
    <property type="nucleotide sequence ID" value="NZ_CP066078.1"/>
</dbReference>
<evidence type="ECO:0000256" key="1">
    <source>
        <dbReference type="SAM" id="MobiDB-lite"/>
    </source>
</evidence>
<sequence length="129" mass="13843">MSENPLRASETPRPLADTAGAAVPDQVSLSEEEKQDLIRYTRRTDLRRIIGALFLVYGVLVLIMGVADPAADVAKTGGLHINLWSGAGMLVAAGLFFLWDRLSPVPAEDIVASAQAEEIKRAEGEGKLD</sequence>
<keyword evidence="2" id="KW-0812">Transmembrane</keyword>
<accession>A0A7T4MSQ9</accession>
<feature type="transmembrane region" description="Helical" evidence="2">
    <location>
        <begin position="79"/>
        <end position="99"/>
    </location>
</feature>
<keyword evidence="2" id="KW-1133">Transmembrane helix</keyword>
<feature type="transmembrane region" description="Helical" evidence="2">
    <location>
        <begin position="49"/>
        <end position="67"/>
    </location>
</feature>
<reference evidence="3 4" key="1">
    <citation type="submission" date="2020-12" db="EMBL/GenBank/DDBJ databases">
        <title>FDA dAtabase for Regulatory Grade micrObial Sequences (FDA-ARGOS): Supporting development and validation of Infectious Disease Dx tests.</title>
        <authorList>
            <person name="Sproer C."/>
            <person name="Gronow S."/>
            <person name="Severitt S."/>
            <person name="Schroder I."/>
            <person name="Tallon L."/>
            <person name="Sadzewicz L."/>
            <person name="Zhao X."/>
            <person name="Boylan J."/>
            <person name="Ott S."/>
            <person name="Bowen H."/>
            <person name="Vavikolanu K."/>
            <person name="Mehta A."/>
            <person name="Aluvathingal J."/>
            <person name="Nadendla S."/>
            <person name="Lowell S."/>
            <person name="Myers T."/>
            <person name="Yan Y."/>
            <person name="Sichtig H."/>
        </authorList>
    </citation>
    <scope>NUCLEOTIDE SEQUENCE [LARGE SCALE GENOMIC DNA]</scope>
    <source>
        <strain evidence="3 4">FDAARGOS_1001</strain>
    </source>
</reference>
<dbReference type="Proteomes" id="UP000595221">
    <property type="component" value="Chromosome"/>
</dbReference>
<evidence type="ECO:0000313" key="3">
    <source>
        <dbReference type="EMBL" id="QQC58854.1"/>
    </source>
</evidence>
<evidence type="ECO:0000256" key="2">
    <source>
        <dbReference type="SAM" id="Phobius"/>
    </source>
</evidence>
<feature type="region of interest" description="Disordered" evidence="1">
    <location>
        <begin position="1"/>
        <end position="28"/>
    </location>
</feature>
<keyword evidence="2" id="KW-0472">Membrane</keyword>
<evidence type="ECO:0000313" key="4">
    <source>
        <dbReference type="Proteomes" id="UP000595221"/>
    </source>
</evidence>
<protein>
    <submittedName>
        <fullName evidence="3">Uncharacterized protein</fullName>
    </submittedName>
</protein>
<proteinExistence type="predicted"/>
<dbReference type="EMBL" id="CP066078">
    <property type="protein sequence ID" value="QQC58854.1"/>
    <property type="molecule type" value="Genomic_DNA"/>
</dbReference>
<dbReference type="AlphaFoldDB" id="A0A7T4MSQ9"/>
<organism evidence="3 4">
    <name type="scientific">Rothia kristinae</name>
    <dbReference type="NCBI Taxonomy" id="37923"/>
    <lineage>
        <taxon>Bacteria</taxon>
        <taxon>Bacillati</taxon>
        <taxon>Actinomycetota</taxon>
        <taxon>Actinomycetes</taxon>
        <taxon>Micrococcales</taxon>
        <taxon>Micrococcaceae</taxon>
        <taxon>Rothia</taxon>
    </lineage>
</organism>
<name>A0A7T4MSQ9_9MICC</name>